<dbReference type="GO" id="GO:0008408">
    <property type="term" value="F:3'-5' exonuclease activity"/>
    <property type="evidence" value="ECO:0007669"/>
    <property type="project" value="TreeGrafter"/>
</dbReference>
<evidence type="ECO:0000256" key="16">
    <source>
        <dbReference type="PIRSR" id="PIRSR606309-2"/>
    </source>
</evidence>
<keyword evidence="12 18" id="KW-0239">DNA-directed DNA polymerase</keyword>
<comment type="function">
    <text evidence="18">DNA polymerase III is a complex, multichain enzyme responsible for most of the replicative synthesis in bacteria. The epsilon subunit contain the editing function and is a proofreading 3'-5' exonuclease.</text>
</comment>
<name>A0A8D5FZ90_9PROT</name>
<dbReference type="NCBIfam" id="TIGR00573">
    <property type="entry name" value="dnaq"/>
    <property type="match status" value="1"/>
</dbReference>
<dbReference type="Proteomes" id="UP000826722">
    <property type="component" value="Chromosome"/>
</dbReference>
<dbReference type="EC" id="2.7.7.7" evidence="2 18"/>
<keyword evidence="21" id="KW-1185">Reference proteome</keyword>
<evidence type="ECO:0000256" key="18">
    <source>
        <dbReference type="RuleBase" id="RU364087"/>
    </source>
</evidence>
<comment type="catalytic activity">
    <reaction evidence="14 18">
        <text>DNA(n) + a 2'-deoxyribonucleoside 5'-triphosphate = DNA(n+1) + diphosphate</text>
        <dbReference type="Rhea" id="RHEA:22508"/>
        <dbReference type="Rhea" id="RHEA-COMP:17339"/>
        <dbReference type="Rhea" id="RHEA-COMP:17340"/>
        <dbReference type="ChEBI" id="CHEBI:33019"/>
        <dbReference type="ChEBI" id="CHEBI:61560"/>
        <dbReference type="ChEBI" id="CHEBI:173112"/>
        <dbReference type="EC" id="2.7.7.7"/>
    </reaction>
</comment>
<evidence type="ECO:0000256" key="3">
    <source>
        <dbReference type="ARBA" id="ARBA00020352"/>
    </source>
</evidence>
<evidence type="ECO:0000313" key="20">
    <source>
        <dbReference type="EMBL" id="BCM24964.1"/>
    </source>
</evidence>
<dbReference type="InterPro" id="IPR006054">
    <property type="entry name" value="DnaQ"/>
</dbReference>
<evidence type="ECO:0000256" key="12">
    <source>
        <dbReference type="ARBA" id="ARBA00022932"/>
    </source>
</evidence>
<keyword evidence="13 17" id="KW-0464">Manganese</keyword>
<feature type="binding site" evidence="17">
    <location>
        <position position="7"/>
    </location>
    <ligand>
        <name>a divalent metal cation</name>
        <dbReference type="ChEBI" id="CHEBI:60240"/>
        <label>1</label>
        <note>catalytic</note>
    </ligand>
</feature>
<evidence type="ECO:0000313" key="21">
    <source>
        <dbReference type="Proteomes" id="UP000826722"/>
    </source>
</evidence>
<dbReference type="PANTHER" id="PTHR30231">
    <property type="entry name" value="DNA POLYMERASE III SUBUNIT EPSILON"/>
    <property type="match status" value="1"/>
</dbReference>
<evidence type="ECO:0000259" key="19">
    <source>
        <dbReference type="SMART" id="SM00479"/>
    </source>
</evidence>
<dbReference type="GO" id="GO:0003677">
    <property type="term" value="F:DNA binding"/>
    <property type="evidence" value="ECO:0007669"/>
    <property type="project" value="InterPro"/>
</dbReference>
<keyword evidence="7 18" id="KW-0540">Nuclease</keyword>
<evidence type="ECO:0000256" key="6">
    <source>
        <dbReference type="ARBA" id="ARBA00022705"/>
    </source>
</evidence>
<dbReference type="RefSeq" id="WP_221765441.1">
    <property type="nucleotide sequence ID" value="NZ_AP024110.1"/>
</dbReference>
<keyword evidence="4 18" id="KW-0808">Transferase</keyword>
<dbReference type="GO" id="GO:0005829">
    <property type="term" value="C:cytosol"/>
    <property type="evidence" value="ECO:0007669"/>
    <property type="project" value="TreeGrafter"/>
</dbReference>
<feature type="domain" description="Exonuclease" evidence="19">
    <location>
        <begin position="2"/>
        <end position="174"/>
    </location>
</feature>
<keyword evidence="5 18" id="KW-0548">Nucleotidyltransferase</keyword>
<evidence type="ECO:0000256" key="14">
    <source>
        <dbReference type="ARBA" id="ARBA00049244"/>
    </source>
</evidence>
<keyword evidence="6 18" id="KW-0235">DNA replication</keyword>
<sequence length="237" mass="26934">MRQIFLDTETTGLYPAQGHRIIEIAGVEVINRRITRNHFHVYLNPDREIDPAAQEVHGITLEFLQDKPHFIDVVDEFLDFVKDGELVIHNAPFDVGFLNAELGKIDRPKIETSTCNIIDTLKMAKEMRPGQRNNLDALCRHFGVNNSKRTLHGALLDAELLADVYLAMTRGQESLMMDMHESSVTFDNGATRLENHVFRVIKAEGDDLIAHEDYLKGLDKNSPSVWTTIQKPQESTE</sequence>
<feature type="binding site" evidence="16">
    <location>
        <position position="57"/>
    </location>
    <ligand>
        <name>substrate</name>
    </ligand>
</feature>
<dbReference type="GO" id="GO:0045004">
    <property type="term" value="P:DNA replication proofreading"/>
    <property type="evidence" value="ECO:0007669"/>
    <property type="project" value="TreeGrafter"/>
</dbReference>
<evidence type="ECO:0000256" key="15">
    <source>
        <dbReference type="PIRSR" id="PIRSR606309-1"/>
    </source>
</evidence>
<feature type="binding site" evidence="17">
    <location>
        <position position="157"/>
    </location>
    <ligand>
        <name>a divalent metal cation</name>
        <dbReference type="ChEBI" id="CHEBI:60240"/>
        <label>1</label>
        <note>catalytic</note>
    </ligand>
</feature>
<evidence type="ECO:0000256" key="11">
    <source>
        <dbReference type="ARBA" id="ARBA00022842"/>
    </source>
</evidence>
<keyword evidence="9 18" id="KW-0378">Hydrolase</keyword>
<reference evidence="20" key="1">
    <citation type="journal article" date="2021" name="Arch. Microbiol.">
        <title>Methyloradius palustris gen. nov., sp. nov., a methanol-oxidizing bacterium isolated from snow.</title>
        <authorList>
            <person name="Miyadera T."/>
            <person name="Kojima H."/>
            <person name="Fukui M."/>
        </authorList>
    </citation>
    <scope>NUCLEOTIDE SEQUENCE</scope>
    <source>
        <strain evidence="20">Zm11</strain>
    </source>
</reference>
<dbReference type="CDD" id="cd06131">
    <property type="entry name" value="DNA_pol_III_epsilon_Ecoli_like"/>
    <property type="match status" value="1"/>
</dbReference>
<dbReference type="InterPro" id="IPR012337">
    <property type="entry name" value="RNaseH-like_sf"/>
</dbReference>
<evidence type="ECO:0000256" key="9">
    <source>
        <dbReference type="ARBA" id="ARBA00022801"/>
    </source>
</evidence>
<evidence type="ECO:0000256" key="8">
    <source>
        <dbReference type="ARBA" id="ARBA00022723"/>
    </source>
</evidence>
<keyword evidence="8 17" id="KW-0479">Metal-binding</keyword>
<protein>
    <recommendedName>
        <fullName evidence="3 18">DNA polymerase III subunit epsilon</fullName>
        <ecNumber evidence="2 18">2.7.7.7</ecNumber>
    </recommendedName>
</protein>
<proteinExistence type="predicted"/>
<gene>
    <name evidence="18 20" type="primary">dnaQ</name>
    <name evidence="20" type="ORF">ZMTM_12230</name>
</gene>
<evidence type="ECO:0000256" key="13">
    <source>
        <dbReference type="ARBA" id="ARBA00023211"/>
    </source>
</evidence>
<comment type="cofactor">
    <cofactor evidence="1 18">
        <name>Mn(2+)</name>
        <dbReference type="ChEBI" id="CHEBI:29035"/>
    </cofactor>
</comment>
<organism evidence="20 21">
    <name type="scientific">Methyloradius palustris</name>
    <dbReference type="NCBI Taxonomy" id="2778876"/>
    <lineage>
        <taxon>Bacteria</taxon>
        <taxon>Pseudomonadati</taxon>
        <taxon>Pseudomonadota</taxon>
        <taxon>Betaproteobacteria</taxon>
        <taxon>Nitrosomonadales</taxon>
        <taxon>Methylophilaceae</taxon>
        <taxon>Methyloradius</taxon>
    </lineage>
</organism>
<comment type="subunit">
    <text evidence="18">DNA polymerase III contains a core (composed of alpha, epsilon and theta chains) that associates with a tau subunit. This core dimerizes to form the POLIII' complex. PolIII' associates with the gamma complex (composed of gamma, delta, delta', psi and chi chains) and with the beta chain to form the complete DNA polymerase III complex.</text>
</comment>
<dbReference type="InterPro" id="IPR036397">
    <property type="entry name" value="RNaseH_sf"/>
</dbReference>
<dbReference type="FunFam" id="3.30.420.10:FF:000012">
    <property type="entry name" value="DNA polymerase III subunit epsilon"/>
    <property type="match status" value="1"/>
</dbReference>
<evidence type="ECO:0000256" key="1">
    <source>
        <dbReference type="ARBA" id="ARBA00001936"/>
    </source>
</evidence>
<keyword evidence="10 18" id="KW-0269">Exonuclease</keyword>
<evidence type="ECO:0000256" key="17">
    <source>
        <dbReference type="PIRSR" id="PIRSR606309-3"/>
    </source>
</evidence>
<evidence type="ECO:0000256" key="2">
    <source>
        <dbReference type="ARBA" id="ARBA00012417"/>
    </source>
</evidence>
<keyword evidence="11 17" id="KW-0460">Magnesium</keyword>
<feature type="active site" description="Proton acceptor" evidence="15">
    <location>
        <position position="152"/>
    </location>
</feature>
<dbReference type="Gene3D" id="3.30.420.10">
    <property type="entry name" value="Ribonuclease H-like superfamily/Ribonuclease H"/>
    <property type="match status" value="1"/>
</dbReference>
<dbReference type="InterPro" id="IPR013520">
    <property type="entry name" value="Ribonucl_H"/>
</dbReference>
<evidence type="ECO:0000256" key="10">
    <source>
        <dbReference type="ARBA" id="ARBA00022839"/>
    </source>
</evidence>
<feature type="binding site" evidence="16">
    <location>
        <position position="7"/>
    </location>
    <ligand>
        <name>substrate</name>
    </ligand>
</feature>
<feature type="binding site" evidence="17">
    <location>
        <position position="9"/>
    </location>
    <ligand>
        <name>a divalent metal cation</name>
        <dbReference type="ChEBI" id="CHEBI:60240"/>
        <label>1</label>
        <note>catalytic</note>
    </ligand>
</feature>
<dbReference type="AlphaFoldDB" id="A0A8D5FZ90"/>
<dbReference type="PANTHER" id="PTHR30231:SF41">
    <property type="entry name" value="DNA POLYMERASE III SUBUNIT EPSILON"/>
    <property type="match status" value="1"/>
</dbReference>
<dbReference type="SUPFAM" id="SSF53098">
    <property type="entry name" value="Ribonuclease H-like"/>
    <property type="match status" value="1"/>
</dbReference>
<dbReference type="NCBIfam" id="TIGR01406">
    <property type="entry name" value="dnaQ_proteo"/>
    <property type="match status" value="1"/>
</dbReference>
<feature type="binding site" evidence="16">
    <location>
        <position position="157"/>
    </location>
    <ligand>
        <name>substrate</name>
    </ligand>
</feature>
<feature type="binding site" evidence="16">
    <location>
        <position position="9"/>
    </location>
    <ligand>
        <name>substrate</name>
    </ligand>
</feature>
<dbReference type="Pfam" id="PF00929">
    <property type="entry name" value="RNase_T"/>
    <property type="match status" value="1"/>
</dbReference>
<dbReference type="GO" id="GO:0046872">
    <property type="term" value="F:metal ion binding"/>
    <property type="evidence" value="ECO:0007669"/>
    <property type="project" value="UniProtKB-KW"/>
</dbReference>
<evidence type="ECO:0000256" key="4">
    <source>
        <dbReference type="ARBA" id="ARBA00022679"/>
    </source>
</evidence>
<evidence type="ECO:0000256" key="5">
    <source>
        <dbReference type="ARBA" id="ARBA00022695"/>
    </source>
</evidence>
<comment type="cofactor">
    <cofactor evidence="17">
        <name>Mg(2+)</name>
        <dbReference type="ChEBI" id="CHEBI:18420"/>
    </cofactor>
    <cofactor evidence="17">
        <name>Mn(2+)</name>
        <dbReference type="ChEBI" id="CHEBI:29035"/>
    </cofactor>
    <text evidence="17">Binds 2 divalent metal cations. Magnesium or manganese.</text>
</comment>
<accession>A0A8D5FZ90</accession>
<dbReference type="SMART" id="SM00479">
    <property type="entry name" value="EXOIII"/>
    <property type="match status" value="1"/>
</dbReference>
<dbReference type="InterPro" id="IPR006309">
    <property type="entry name" value="DnaQ_proteo"/>
</dbReference>
<dbReference type="NCBIfam" id="NF004316">
    <property type="entry name" value="PRK05711.1"/>
    <property type="match status" value="1"/>
</dbReference>
<evidence type="ECO:0000256" key="7">
    <source>
        <dbReference type="ARBA" id="ARBA00022722"/>
    </source>
</evidence>
<dbReference type="GO" id="GO:0003887">
    <property type="term" value="F:DNA-directed DNA polymerase activity"/>
    <property type="evidence" value="ECO:0007669"/>
    <property type="project" value="UniProtKB-KW"/>
</dbReference>
<dbReference type="KEGG" id="mpau:ZMTM_12230"/>
<dbReference type="EMBL" id="AP024110">
    <property type="protein sequence ID" value="BCM24964.1"/>
    <property type="molecule type" value="Genomic_DNA"/>
</dbReference>